<name>A0A7W3LQS0_ACTNM</name>
<dbReference type="InterPro" id="IPR042070">
    <property type="entry name" value="PucR_C-HTH_sf"/>
</dbReference>
<feature type="domain" description="RsbT co-antagonist protein RsbRD N-terminal" evidence="2">
    <location>
        <begin position="28"/>
        <end position="165"/>
    </location>
</feature>
<dbReference type="InterPro" id="IPR025736">
    <property type="entry name" value="PucR_C-HTH_dom"/>
</dbReference>
<dbReference type="InterPro" id="IPR051448">
    <property type="entry name" value="CdaR-like_regulators"/>
</dbReference>
<accession>A0A7W3LQS0</accession>
<evidence type="ECO:0000259" key="1">
    <source>
        <dbReference type="Pfam" id="PF13556"/>
    </source>
</evidence>
<protein>
    <submittedName>
        <fullName evidence="3">AcrR family transcriptional regulator</fullName>
    </submittedName>
</protein>
<reference evidence="3 4" key="1">
    <citation type="submission" date="2020-08" db="EMBL/GenBank/DDBJ databases">
        <title>Genomic Encyclopedia of Type Strains, Phase IV (KMG-IV): sequencing the most valuable type-strain genomes for metagenomic binning, comparative biology and taxonomic classification.</title>
        <authorList>
            <person name="Goeker M."/>
        </authorList>
    </citation>
    <scope>NUCLEOTIDE SEQUENCE [LARGE SCALE GENOMIC DNA]</scope>
    <source>
        <strain evidence="3 4">DSM 44197</strain>
    </source>
</reference>
<dbReference type="PANTHER" id="PTHR33744:SF1">
    <property type="entry name" value="DNA-BINDING TRANSCRIPTIONAL ACTIVATOR ADER"/>
    <property type="match status" value="1"/>
</dbReference>
<sequence>MAQVTTAADRSGGEIMRGAVRRLADRLPELADRLVAEILNGEERARPATSREDLWQVARTGLGHGIESILDPGRRRADLEWAERLGRRRAEQGLPLDLLLRSYRLAGRVFWEAVVEVVAQDDPAHVPVLVRQATRTWDTIDEQSSAVAAAYHRTEYDLLRRNEERVQAVVDALLEGREDGLPATATEVLGLPARGRYAVVVLGRQPEPVAHRPAGEDGVRFLWHTRADGTQAALVSLGAADPADLVGMLRPHAGASAGISPVVGTLAELGTARWLAELALRSCRPGEQEIVLLDRRLPDALLVSQPRLADRLSSTVLGPVLATDPGSREVLLETLAAWLECDGSAARAATRLYCHHNTVLNRLRRIERLTGRVLSNPADLVELVLALSSVRLLRPSPPE</sequence>
<feature type="domain" description="PucR C-terminal helix-turn-helix" evidence="1">
    <location>
        <begin position="331"/>
        <end position="387"/>
    </location>
</feature>
<proteinExistence type="predicted"/>
<organism evidence="3 4">
    <name type="scientific">Actinomadura namibiensis</name>
    <dbReference type="NCBI Taxonomy" id="182080"/>
    <lineage>
        <taxon>Bacteria</taxon>
        <taxon>Bacillati</taxon>
        <taxon>Actinomycetota</taxon>
        <taxon>Actinomycetes</taxon>
        <taxon>Streptosporangiales</taxon>
        <taxon>Thermomonosporaceae</taxon>
        <taxon>Actinomadura</taxon>
    </lineage>
</organism>
<comment type="caution">
    <text evidence="3">The sequence shown here is derived from an EMBL/GenBank/DDBJ whole genome shotgun (WGS) entry which is preliminary data.</text>
</comment>
<dbReference type="Pfam" id="PF14361">
    <property type="entry name" value="RsbRD_N"/>
    <property type="match status" value="1"/>
</dbReference>
<dbReference type="Pfam" id="PF13556">
    <property type="entry name" value="HTH_30"/>
    <property type="match status" value="1"/>
</dbReference>
<dbReference type="AlphaFoldDB" id="A0A7W3LQS0"/>
<dbReference type="Gene3D" id="1.10.10.2840">
    <property type="entry name" value="PucR C-terminal helix-turn-helix domain"/>
    <property type="match status" value="1"/>
</dbReference>
<dbReference type="EMBL" id="JACJIA010000005">
    <property type="protein sequence ID" value="MBA8952517.1"/>
    <property type="molecule type" value="Genomic_DNA"/>
</dbReference>
<evidence type="ECO:0000313" key="3">
    <source>
        <dbReference type="EMBL" id="MBA8952517.1"/>
    </source>
</evidence>
<gene>
    <name evidence="3" type="ORF">HNR61_004163</name>
</gene>
<dbReference type="PANTHER" id="PTHR33744">
    <property type="entry name" value="CARBOHYDRATE DIACID REGULATOR"/>
    <property type="match status" value="1"/>
</dbReference>
<dbReference type="Proteomes" id="UP000572680">
    <property type="component" value="Unassembled WGS sequence"/>
</dbReference>
<dbReference type="InterPro" id="IPR025751">
    <property type="entry name" value="RsbRD_N_dom"/>
</dbReference>
<evidence type="ECO:0000313" key="4">
    <source>
        <dbReference type="Proteomes" id="UP000572680"/>
    </source>
</evidence>
<keyword evidence="4" id="KW-1185">Reference proteome</keyword>
<evidence type="ECO:0000259" key="2">
    <source>
        <dbReference type="Pfam" id="PF14361"/>
    </source>
</evidence>